<proteinExistence type="predicted"/>
<dbReference type="Gene3D" id="3.40.50.300">
    <property type="entry name" value="P-loop containing nucleotide triphosphate hydrolases"/>
    <property type="match status" value="1"/>
</dbReference>
<dbReference type="Proteomes" id="UP000264062">
    <property type="component" value="Unassembled WGS sequence"/>
</dbReference>
<dbReference type="InterPro" id="IPR003439">
    <property type="entry name" value="ABC_transporter-like_ATP-bd"/>
</dbReference>
<organism evidence="2 3">
    <name type="scientific">candidate division WOR-3 bacterium</name>
    <dbReference type="NCBI Taxonomy" id="2052148"/>
    <lineage>
        <taxon>Bacteria</taxon>
        <taxon>Bacteria division WOR-3</taxon>
    </lineage>
</organism>
<dbReference type="Pfam" id="PF00005">
    <property type="entry name" value="ABC_tran"/>
    <property type="match status" value="1"/>
</dbReference>
<dbReference type="GO" id="GO:0005524">
    <property type="term" value="F:ATP binding"/>
    <property type="evidence" value="ECO:0007669"/>
    <property type="project" value="InterPro"/>
</dbReference>
<evidence type="ECO:0000259" key="1">
    <source>
        <dbReference type="Pfam" id="PF00005"/>
    </source>
</evidence>
<evidence type="ECO:0000313" key="3">
    <source>
        <dbReference type="Proteomes" id="UP000264062"/>
    </source>
</evidence>
<feature type="non-terminal residue" evidence="2">
    <location>
        <position position="52"/>
    </location>
</feature>
<reference evidence="2 3" key="1">
    <citation type="journal article" date="2018" name="Nat. Biotechnol.">
        <title>A standardized bacterial taxonomy based on genome phylogeny substantially revises the tree of life.</title>
        <authorList>
            <person name="Parks D.H."/>
            <person name="Chuvochina M."/>
            <person name="Waite D.W."/>
            <person name="Rinke C."/>
            <person name="Skarshewski A."/>
            <person name="Chaumeil P.A."/>
            <person name="Hugenholtz P."/>
        </authorList>
    </citation>
    <scope>NUCLEOTIDE SEQUENCE [LARGE SCALE GENOMIC DNA]</scope>
    <source>
        <strain evidence="2">UBA9956</strain>
    </source>
</reference>
<dbReference type="SUPFAM" id="SSF52540">
    <property type="entry name" value="P-loop containing nucleoside triphosphate hydrolases"/>
    <property type="match status" value="1"/>
</dbReference>
<gene>
    <name evidence="2" type="ORF">DCW38_08555</name>
</gene>
<protein>
    <recommendedName>
        <fullName evidence="1">ABC transporter domain-containing protein</fullName>
    </recommendedName>
</protein>
<dbReference type="InterPro" id="IPR027417">
    <property type="entry name" value="P-loop_NTPase"/>
</dbReference>
<comment type="caution">
    <text evidence="2">The sequence shown here is derived from an EMBL/GenBank/DDBJ whole genome shotgun (WGS) entry which is preliminary data.</text>
</comment>
<evidence type="ECO:0000313" key="2">
    <source>
        <dbReference type="EMBL" id="HAV93210.1"/>
    </source>
</evidence>
<feature type="domain" description="ABC transporter" evidence="1">
    <location>
        <begin position="18"/>
        <end position="51"/>
    </location>
</feature>
<sequence length="52" mass="5859">MLKVESCFFRYDAKNPLLENINMSIEEPGIYSIIGLNGTWKSTLLKLIAGLL</sequence>
<dbReference type="EMBL" id="DMZY01000256">
    <property type="protein sequence ID" value="HAV93210.1"/>
    <property type="molecule type" value="Genomic_DNA"/>
</dbReference>
<dbReference type="AlphaFoldDB" id="A0A350HCE4"/>
<accession>A0A350HCE4</accession>
<dbReference type="GO" id="GO:0016887">
    <property type="term" value="F:ATP hydrolysis activity"/>
    <property type="evidence" value="ECO:0007669"/>
    <property type="project" value="InterPro"/>
</dbReference>
<name>A0A350HCE4_UNCW3</name>